<name>A0AAD8IK92_9APIA</name>
<evidence type="ECO:0000256" key="3">
    <source>
        <dbReference type="SAM" id="MobiDB-lite"/>
    </source>
</evidence>
<dbReference type="AlphaFoldDB" id="A0AAD8IK92"/>
<feature type="region of interest" description="Disordered" evidence="3">
    <location>
        <begin position="255"/>
        <end position="344"/>
    </location>
</feature>
<feature type="compositionally biased region" description="Basic and acidic residues" evidence="3">
    <location>
        <begin position="183"/>
        <end position="198"/>
    </location>
</feature>
<gene>
    <name evidence="5" type="ORF">POM88_014886</name>
</gene>
<feature type="compositionally biased region" description="Polar residues" evidence="3">
    <location>
        <begin position="9"/>
        <end position="31"/>
    </location>
</feature>
<dbReference type="PANTHER" id="PTHR34122">
    <property type="entry name" value="EXPRESSED PROTEIN-RELATED"/>
    <property type="match status" value="1"/>
</dbReference>
<protein>
    <submittedName>
        <fullName evidence="5">Growth-regulating factor</fullName>
    </submittedName>
</protein>
<keyword evidence="6" id="KW-1185">Reference proteome</keyword>
<dbReference type="EMBL" id="JAUIZM010000004">
    <property type="protein sequence ID" value="KAK1386708.1"/>
    <property type="molecule type" value="Genomic_DNA"/>
</dbReference>
<evidence type="ECO:0000313" key="6">
    <source>
        <dbReference type="Proteomes" id="UP001237642"/>
    </source>
</evidence>
<dbReference type="InterPro" id="IPR014977">
    <property type="entry name" value="WRC_dom"/>
</dbReference>
<evidence type="ECO:0000256" key="1">
    <source>
        <dbReference type="ARBA" id="ARBA00023242"/>
    </source>
</evidence>
<feature type="domain" description="WRC" evidence="4">
    <location>
        <begin position="212"/>
        <end position="256"/>
    </location>
</feature>
<reference evidence="5" key="2">
    <citation type="submission" date="2023-05" db="EMBL/GenBank/DDBJ databases">
        <authorList>
            <person name="Schelkunov M.I."/>
        </authorList>
    </citation>
    <scope>NUCLEOTIDE SEQUENCE</scope>
    <source>
        <strain evidence="5">Hsosn_3</strain>
        <tissue evidence="5">Leaf</tissue>
    </source>
</reference>
<feature type="compositionally biased region" description="Polar residues" evidence="3">
    <location>
        <begin position="283"/>
        <end position="295"/>
    </location>
</feature>
<keyword evidence="1" id="KW-0539">Nucleus</keyword>
<sequence>MRIRKGLLLSSSYMHRVSQTSSDPQLNQPTTPHELHPIPTNHVEQKPNTHSQPSDPSIQPPSDHPPKNFLLGCKLTNTSHTSEINQKVGEQVKSEDAASEEQVETGVSTRKQNIVFVDAPVTERSCHDKNWFDPDKKIPMSKKRKGLAWEKMCQETPLFEKGKRMESTTNKKCSSTSVQQNDGKQDKAGDDSKFTNHNMNVDKKINKRGGAIKEASRCSRVNGRGWRCCQQTLVGYSLCEHHLGKGRLRSMANVKGRAKMPTAASPVTATPNDTTDNTTNDNQPAKKTLVSSSVMQPARDCDKESKLLDGRCYDGDKHTEEEEDDDDYSDEEMKKPQVAKSKRTKLGMVKARSLSSLLNQTNNAVVVAADDN</sequence>
<feature type="compositionally biased region" description="Low complexity" evidence="3">
    <location>
        <begin position="272"/>
        <end position="282"/>
    </location>
</feature>
<accession>A0AAD8IK92</accession>
<feature type="region of interest" description="Disordered" evidence="3">
    <location>
        <begin position="160"/>
        <end position="198"/>
    </location>
</feature>
<dbReference type="PANTHER" id="PTHR34122:SF1">
    <property type="entry name" value="EXPRESSED PROTEIN"/>
    <property type="match status" value="1"/>
</dbReference>
<feature type="compositionally biased region" description="Basic and acidic residues" evidence="3">
    <location>
        <begin position="299"/>
        <end position="320"/>
    </location>
</feature>
<proteinExistence type="predicted"/>
<evidence type="ECO:0000313" key="5">
    <source>
        <dbReference type="EMBL" id="KAK1386708.1"/>
    </source>
</evidence>
<feature type="compositionally biased region" description="Polar residues" evidence="3">
    <location>
        <begin position="167"/>
        <end position="182"/>
    </location>
</feature>
<feature type="region of interest" description="Disordered" evidence="3">
    <location>
        <begin position="1"/>
        <end position="69"/>
    </location>
</feature>
<feature type="compositionally biased region" description="Acidic residues" evidence="3">
    <location>
        <begin position="321"/>
        <end position="330"/>
    </location>
</feature>
<comment type="caution">
    <text evidence="5">The sequence shown here is derived from an EMBL/GenBank/DDBJ whole genome shotgun (WGS) entry which is preliminary data.</text>
</comment>
<organism evidence="5 6">
    <name type="scientific">Heracleum sosnowskyi</name>
    <dbReference type="NCBI Taxonomy" id="360622"/>
    <lineage>
        <taxon>Eukaryota</taxon>
        <taxon>Viridiplantae</taxon>
        <taxon>Streptophyta</taxon>
        <taxon>Embryophyta</taxon>
        <taxon>Tracheophyta</taxon>
        <taxon>Spermatophyta</taxon>
        <taxon>Magnoliopsida</taxon>
        <taxon>eudicotyledons</taxon>
        <taxon>Gunneridae</taxon>
        <taxon>Pentapetalae</taxon>
        <taxon>asterids</taxon>
        <taxon>campanulids</taxon>
        <taxon>Apiales</taxon>
        <taxon>Apiaceae</taxon>
        <taxon>Apioideae</taxon>
        <taxon>apioid superclade</taxon>
        <taxon>Tordylieae</taxon>
        <taxon>Tordyliinae</taxon>
        <taxon>Heracleum</taxon>
    </lineage>
</organism>
<dbReference type="Pfam" id="PF08879">
    <property type="entry name" value="WRC"/>
    <property type="match status" value="1"/>
</dbReference>
<feature type="region of interest" description="Disordered" evidence="3">
    <location>
        <begin position="84"/>
        <end position="106"/>
    </location>
</feature>
<dbReference type="PROSITE" id="PS51667">
    <property type="entry name" value="WRC"/>
    <property type="match status" value="1"/>
</dbReference>
<evidence type="ECO:0000256" key="2">
    <source>
        <dbReference type="PROSITE-ProRule" id="PRU01002"/>
    </source>
</evidence>
<comment type="caution">
    <text evidence="2">Lacks conserved residue(s) required for the propagation of feature annotation.</text>
</comment>
<dbReference type="Proteomes" id="UP001237642">
    <property type="component" value="Unassembled WGS sequence"/>
</dbReference>
<evidence type="ECO:0000259" key="4">
    <source>
        <dbReference type="PROSITE" id="PS51667"/>
    </source>
</evidence>
<reference evidence="5" key="1">
    <citation type="submission" date="2023-02" db="EMBL/GenBank/DDBJ databases">
        <title>Genome of toxic invasive species Heracleum sosnowskyi carries increased number of genes despite the absence of recent whole-genome duplications.</title>
        <authorList>
            <person name="Schelkunov M."/>
            <person name="Shtratnikova V."/>
            <person name="Makarenko M."/>
            <person name="Klepikova A."/>
            <person name="Omelchenko D."/>
            <person name="Novikova G."/>
            <person name="Obukhova E."/>
            <person name="Bogdanov V."/>
            <person name="Penin A."/>
            <person name="Logacheva M."/>
        </authorList>
    </citation>
    <scope>NUCLEOTIDE SEQUENCE</scope>
    <source>
        <strain evidence="5">Hsosn_3</strain>
        <tissue evidence="5">Leaf</tissue>
    </source>
</reference>